<comment type="similarity">
    <text evidence="1">Belongs to the iron/manganese superoxide dismutase family.</text>
</comment>
<dbReference type="PANTHER" id="PTHR11404:SF6">
    <property type="entry name" value="SUPEROXIDE DISMUTASE [MN], MITOCHONDRIAL"/>
    <property type="match status" value="1"/>
</dbReference>
<name>A0A1H4ZQF0_9BRAD</name>
<dbReference type="PIRSF" id="PIRSF000349">
    <property type="entry name" value="SODismutase"/>
    <property type="match status" value="1"/>
</dbReference>
<dbReference type="InterPro" id="IPR019832">
    <property type="entry name" value="Mn/Fe_SOD_C"/>
</dbReference>
<feature type="binding site" evidence="5">
    <location>
        <position position="202"/>
    </location>
    <ligand>
        <name>Mn(2+)</name>
        <dbReference type="ChEBI" id="CHEBI:29035"/>
    </ligand>
</feature>
<dbReference type="SUPFAM" id="SSF54719">
    <property type="entry name" value="Fe,Mn superoxide dismutase (SOD), C-terminal domain"/>
    <property type="match status" value="1"/>
</dbReference>
<dbReference type="Pfam" id="PF02777">
    <property type="entry name" value="Sod_Fe_C"/>
    <property type="match status" value="1"/>
</dbReference>
<dbReference type="PROSITE" id="PS51318">
    <property type="entry name" value="TAT"/>
    <property type="match status" value="1"/>
</dbReference>
<dbReference type="InterPro" id="IPR036324">
    <property type="entry name" value="Mn/Fe_SOD_N_sf"/>
</dbReference>
<dbReference type="InterPro" id="IPR006311">
    <property type="entry name" value="TAT_signal"/>
</dbReference>
<keyword evidence="3 5" id="KW-0479">Metal-binding</keyword>
<dbReference type="InterPro" id="IPR036314">
    <property type="entry name" value="SOD_C_sf"/>
</dbReference>
<feature type="domain" description="Manganese/iron superoxide dismutase C-terminal" evidence="6">
    <location>
        <begin position="129"/>
        <end position="229"/>
    </location>
</feature>
<reference evidence="7 8" key="1">
    <citation type="submission" date="2016-10" db="EMBL/GenBank/DDBJ databases">
        <authorList>
            <person name="de Groot N.N."/>
        </authorList>
    </citation>
    <scope>NUCLEOTIDE SEQUENCE [LARGE SCALE GENOMIC DNA]</scope>
    <source>
        <strain evidence="7 8">MT12</strain>
    </source>
</reference>
<dbReference type="EMBL" id="FNTH01000001">
    <property type="protein sequence ID" value="SED31898.1"/>
    <property type="molecule type" value="Genomic_DNA"/>
</dbReference>
<evidence type="ECO:0000259" key="6">
    <source>
        <dbReference type="Pfam" id="PF02777"/>
    </source>
</evidence>
<dbReference type="FunFam" id="3.55.40.20:FF:000004">
    <property type="entry name" value="Superoxide dismutase [Fe]"/>
    <property type="match status" value="1"/>
</dbReference>
<evidence type="ECO:0000256" key="1">
    <source>
        <dbReference type="ARBA" id="ARBA00008714"/>
    </source>
</evidence>
<dbReference type="AlphaFoldDB" id="A0A1H4ZQF0"/>
<dbReference type="GO" id="GO:0046872">
    <property type="term" value="F:metal ion binding"/>
    <property type="evidence" value="ECO:0007669"/>
    <property type="project" value="UniProtKB-KW"/>
</dbReference>
<evidence type="ECO:0000256" key="4">
    <source>
        <dbReference type="ARBA" id="ARBA00023002"/>
    </source>
</evidence>
<dbReference type="SUPFAM" id="SSF46609">
    <property type="entry name" value="Fe,Mn superoxide dismutase (SOD), N-terminal domain"/>
    <property type="match status" value="1"/>
</dbReference>
<dbReference type="Gene3D" id="3.55.40.20">
    <property type="entry name" value="Iron/manganese superoxide dismutase, C-terminal domain"/>
    <property type="match status" value="1"/>
</dbReference>
<dbReference type="InterPro" id="IPR001189">
    <property type="entry name" value="Mn/Fe_SOD"/>
</dbReference>
<feature type="binding site" evidence="5">
    <location>
        <position position="198"/>
    </location>
    <ligand>
        <name>Mn(2+)</name>
        <dbReference type="ChEBI" id="CHEBI:29035"/>
    </ligand>
</feature>
<dbReference type="Proteomes" id="UP000198992">
    <property type="component" value="Unassembled WGS sequence"/>
</dbReference>
<evidence type="ECO:0000313" key="7">
    <source>
        <dbReference type="EMBL" id="SED31898.1"/>
    </source>
</evidence>
<organism evidence="7 8">
    <name type="scientific">Bradyrhizobium erythrophlei</name>
    <dbReference type="NCBI Taxonomy" id="1437360"/>
    <lineage>
        <taxon>Bacteria</taxon>
        <taxon>Pseudomonadati</taxon>
        <taxon>Pseudomonadota</taxon>
        <taxon>Alphaproteobacteria</taxon>
        <taxon>Hyphomicrobiales</taxon>
        <taxon>Nitrobacteraceae</taxon>
        <taxon>Bradyrhizobium</taxon>
    </lineage>
</organism>
<feature type="binding site" evidence="5">
    <location>
        <position position="116"/>
    </location>
    <ligand>
        <name>Mn(2+)</name>
        <dbReference type="ChEBI" id="CHEBI:29035"/>
    </ligand>
</feature>
<feature type="binding site" evidence="5">
    <location>
        <position position="67"/>
    </location>
    <ligand>
        <name>Mn(2+)</name>
        <dbReference type="ChEBI" id="CHEBI:29035"/>
    </ligand>
</feature>
<protein>
    <recommendedName>
        <fullName evidence="2">superoxide dismutase</fullName>
        <ecNumber evidence="2">1.15.1.1</ecNumber>
    </recommendedName>
</protein>
<gene>
    <name evidence="7" type="ORF">SAMN05444164_4426</name>
</gene>
<dbReference type="EC" id="1.15.1.1" evidence="2"/>
<dbReference type="InterPro" id="IPR050265">
    <property type="entry name" value="Fe/Mn_Superoxide_Dismutase"/>
</dbReference>
<evidence type="ECO:0000313" key="8">
    <source>
        <dbReference type="Proteomes" id="UP000198992"/>
    </source>
</evidence>
<keyword evidence="4" id="KW-0560">Oxidoreductase</keyword>
<evidence type="ECO:0000256" key="3">
    <source>
        <dbReference type="ARBA" id="ARBA00022723"/>
    </source>
</evidence>
<accession>A0A1H4ZQF0</accession>
<dbReference type="GO" id="GO:0004784">
    <property type="term" value="F:superoxide dismutase activity"/>
    <property type="evidence" value="ECO:0007669"/>
    <property type="project" value="UniProtKB-EC"/>
</dbReference>
<dbReference type="PANTHER" id="PTHR11404">
    <property type="entry name" value="SUPEROXIDE DISMUTASE 2"/>
    <property type="match status" value="1"/>
</dbReference>
<evidence type="ECO:0000256" key="2">
    <source>
        <dbReference type="ARBA" id="ARBA00012682"/>
    </source>
</evidence>
<proteinExistence type="inferred from homology"/>
<sequence>MTINTGRRDFITAVGAATASAVVLGANQAAAETNQQTGTRAMSYQAKPMSFDPKSISGISEKILVSHYENNYVGAVKRLNAIGTQLAELDFAKAPNFVINGLKREELIAANSMILHEVYFDGLGGAGKPTGALAEAIARDFGSMERWRTEFAAMGKAEGGGSGWVILAYSPRDKRLVNQWAADHTTTLAGGRPVLVLDMYEHAYHMDFGAAAARYVDVYMEAIRWDNAARLYEQYAKET</sequence>
<evidence type="ECO:0000256" key="5">
    <source>
        <dbReference type="PIRSR" id="PIRSR000349-1"/>
    </source>
</evidence>